<dbReference type="STRING" id="418985.A0A1V9Y2A0"/>
<dbReference type="InterPro" id="IPR000326">
    <property type="entry name" value="PAP2/HPO"/>
</dbReference>
<evidence type="ECO:0000259" key="7">
    <source>
        <dbReference type="SMART" id="SM00014"/>
    </source>
</evidence>
<comment type="caution">
    <text evidence="8">The sequence shown here is derived from an EMBL/GenBank/DDBJ whole genome shotgun (WGS) entry which is preliminary data.</text>
</comment>
<keyword evidence="9" id="KW-1185">Reference proteome</keyword>
<keyword evidence="4 6" id="KW-1133">Transmembrane helix</keyword>
<comment type="similarity">
    <text evidence="2">Belongs to the PA-phosphatase related phosphoesterase family.</text>
</comment>
<evidence type="ECO:0000256" key="1">
    <source>
        <dbReference type="ARBA" id="ARBA00004141"/>
    </source>
</evidence>
<dbReference type="Gene3D" id="1.20.144.10">
    <property type="entry name" value="Phosphatidic acid phosphatase type 2/haloperoxidase"/>
    <property type="match status" value="1"/>
</dbReference>
<evidence type="ECO:0000256" key="2">
    <source>
        <dbReference type="ARBA" id="ARBA00008816"/>
    </source>
</evidence>
<evidence type="ECO:0000256" key="5">
    <source>
        <dbReference type="ARBA" id="ARBA00023136"/>
    </source>
</evidence>
<dbReference type="FunCoup" id="A0A1V9Y2A0">
    <property type="interactions" value="206"/>
</dbReference>
<dbReference type="OrthoDB" id="8907274at2759"/>
<dbReference type="PANTHER" id="PTHR10165">
    <property type="entry name" value="LIPID PHOSPHATE PHOSPHATASE"/>
    <property type="match status" value="1"/>
</dbReference>
<comment type="subcellular location">
    <subcellularLocation>
        <location evidence="1">Membrane</location>
        <topology evidence="1">Multi-pass membrane protein</topology>
    </subcellularLocation>
</comment>
<feature type="transmembrane region" description="Helical" evidence="6">
    <location>
        <begin position="178"/>
        <end position="200"/>
    </location>
</feature>
<dbReference type="Pfam" id="PF01569">
    <property type="entry name" value="PAP2"/>
    <property type="match status" value="1"/>
</dbReference>
<evidence type="ECO:0000313" key="8">
    <source>
        <dbReference type="EMBL" id="OQR79813.1"/>
    </source>
</evidence>
<evidence type="ECO:0000313" key="9">
    <source>
        <dbReference type="Proteomes" id="UP000192247"/>
    </source>
</evidence>
<dbReference type="SMART" id="SM00014">
    <property type="entry name" value="acidPPc"/>
    <property type="match status" value="1"/>
</dbReference>
<dbReference type="GO" id="GO:0046839">
    <property type="term" value="P:phospholipid dephosphorylation"/>
    <property type="evidence" value="ECO:0007669"/>
    <property type="project" value="TreeGrafter"/>
</dbReference>
<dbReference type="CDD" id="cd03384">
    <property type="entry name" value="PAP2_wunen"/>
    <property type="match status" value="1"/>
</dbReference>
<name>A0A1V9Y2A0_9ACAR</name>
<dbReference type="GO" id="GO:0008195">
    <property type="term" value="F:phosphatidate phosphatase activity"/>
    <property type="evidence" value="ECO:0007669"/>
    <property type="project" value="TreeGrafter"/>
</dbReference>
<evidence type="ECO:0000256" key="6">
    <source>
        <dbReference type="SAM" id="Phobius"/>
    </source>
</evidence>
<dbReference type="EMBL" id="MNPL01000667">
    <property type="protein sequence ID" value="OQR79813.1"/>
    <property type="molecule type" value="Genomic_DNA"/>
</dbReference>
<dbReference type="InterPro" id="IPR043216">
    <property type="entry name" value="PAP-like"/>
</dbReference>
<dbReference type="GO" id="GO:0006644">
    <property type="term" value="P:phospholipid metabolic process"/>
    <property type="evidence" value="ECO:0007669"/>
    <property type="project" value="InterPro"/>
</dbReference>
<evidence type="ECO:0000256" key="3">
    <source>
        <dbReference type="ARBA" id="ARBA00022692"/>
    </source>
</evidence>
<dbReference type="PANTHER" id="PTHR10165:SF197">
    <property type="entry name" value="FI04477P-RELATED"/>
    <property type="match status" value="1"/>
</dbReference>
<feature type="transmembrane region" description="Helical" evidence="6">
    <location>
        <begin position="212"/>
        <end position="231"/>
    </location>
</feature>
<evidence type="ECO:0000256" key="4">
    <source>
        <dbReference type="ARBA" id="ARBA00022989"/>
    </source>
</evidence>
<dbReference type="GO" id="GO:0005886">
    <property type="term" value="C:plasma membrane"/>
    <property type="evidence" value="ECO:0007669"/>
    <property type="project" value="TreeGrafter"/>
</dbReference>
<feature type="domain" description="Phosphatidic acid phosphatase type 2/haloperoxidase" evidence="7">
    <location>
        <begin position="111"/>
        <end position="258"/>
    </location>
</feature>
<dbReference type="SUPFAM" id="SSF48317">
    <property type="entry name" value="Acid phosphatase/Vanadium-dependent haloperoxidase"/>
    <property type="match status" value="1"/>
</dbReference>
<keyword evidence="3 6" id="KW-0812">Transmembrane</keyword>
<proteinExistence type="inferred from homology"/>
<protein>
    <submittedName>
        <fullName evidence="8">Putative phosphatidate phosphatase-like</fullName>
    </submittedName>
</protein>
<keyword evidence="5 6" id="KW-0472">Membrane</keyword>
<reference evidence="8 9" key="1">
    <citation type="journal article" date="2017" name="Gigascience">
        <title>Draft genome of the honey bee ectoparasitic mite, Tropilaelaps mercedesae, is shaped by the parasitic life history.</title>
        <authorList>
            <person name="Dong X."/>
            <person name="Armstrong S.D."/>
            <person name="Xia D."/>
            <person name="Makepeace B.L."/>
            <person name="Darby A.C."/>
            <person name="Kadowaki T."/>
        </authorList>
    </citation>
    <scope>NUCLEOTIDE SEQUENCE [LARGE SCALE GENOMIC DNA]</scope>
    <source>
        <strain evidence="8">Wuxi-XJTLU</strain>
    </source>
</reference>
<organism evidence="8 9">
    <name type="scientific">Tropilaelaps mercedesae</name>
    <dbReference type="NCBI Taxonomy" id="418985"/>
    <lineage>
        <taxon>Eukaryota</taxon>
        <taxon>Metazoa</taxon>
        <taxon>Ecdysozoa</taxon>
        <taxon>Arthropoda</taxon>
        <taxon>Chelicerata</taxon>
        <taxon>Arachnida</taxon>
        <taxon>Acari</taxon>
        <taxon>Parasitiformes</taxon>
        <taxon>Mesostigmata</taxon>
        <taxon>Gamasina</taxon>
        <taxon>Dermanyssoidea</taxon>
        <taxon>Laelapidae</taxon>
        <taxon>Tropilaelaps</taxon>
    </lineage>
</organism>
<dbReference type="Proteomes" id="UP000192247">
    <property type="component" value="Unassembled WGS sequence"/>
</dbReference>
<gene>
    <name evidence="8" type="ORF">BIW11_05473</name>
</gene>
<sequence length="300" mass="34725">MSFRDNLVTMVIGHTVCIGLVAFPVLLFYLVGKPYKRGFFCDDESLRYPYHESTVTSTVLYIFGFGLPVLTFMIVEIGCARLGQPSIMPNFDKLFLKYRMPSVAQNIYQNTWPFLMGAAIQQMITDIAKYTIGRLRPHFFDVCNPQYLDKLCNPPYKYIEEFECKTKYTESHLKEMRLSFPSGHSSFSMFCMLWTVLYLQKRLTVSCVNIQAFKLFVQSLFFYLAWFTAMSRISDYKHHWSDVLVGMLVGATVCVTVFTKIAPISNLEFYRCGPHKDQDSSHSLEQIQQGFAPDESDKFH</sequence>
<dbReference type="InParanoid" id="A0A1V9Y2A0"/>
<feature type="transmembrane region" description="Helical" evidence="6">
    <location>
        <begin position="59"/>
        <end position="79"/>
    </location>
</feature>
<dbReference type="GO" id="GO:0007165">
    <property type="term" value="P:signal transduction"/>
    <property type="evidence" value="ECO:0007669"/>
    <property type="project" value="TreeGrafter"/>
</dbReference>
<feature type="transmembrane region" description="Helical" evidence="6">
    <location>
        <begin position="243"/>
        <end position="262"/>
    </location>
</feature>
<dbReference type="InterPro" id="IPR036938">
    <property type="entry name" value="PAP2/HPO_sf"/>
</dbReference>
<accession>A0A1V9Y2A0</accession>
<feature type="transmembrane region" description="Helical" evidence="6">
    <location>
        <begin position="7"/>
        <end position="30"/>
    </location>
</feature>
<dbReference type="AlphaFoldDB" id="A0A1V9Y2A0"/>